<feature type="transmembrane region" description="Helical" evidence="1">
    <location>
        <begin position="6"/>
        <end position="28"/>
    </location>
</feature>
<dbReference type="STRING" id="1227456.C450_01494"/>
<comment type="caution">
    <text evidence="2">The sequence shown here is derived from an EMBL/GenBank/DDBJ whole genome shotgun (WGS) entry which is preliminary data.</text>
</comment>
<evidence type="ECO:0000313" key="3">
    <source>
        <dbReference type="Proteomes" id="UP000011625"/>
    </source>
</evidence>
<dbReference type="InterPro" id="IPR018746">
    <property type="entry name" value="DUF2298"/>
</dbReference>
<dbReference type="AlphaFoldDB" id="M0NE85"/>
<evidence type="ECO:0000256" key="1">
    <source>
        <dbReference type="SAM" id="Phobius"/>
    </source>
</evidence>
<dbReference type="Pfam" id="PF10060">
    <property type="entry name" value="DUF2298"/>
    <property type="match status" value="1"/>
</dbReference>
<keyword evidence="1" id="KW-1133">Transmembrane helix</keyword>
<name>M0NE85_9EURY</name>
<reference evidence="2 3" key="1">
    <citation type="journal article" date="2014" name="PLoS Genet.">
        <title>Phylogenetically driven sequencing of extremely halophilic archaea reveals strategies for static and dynamic osmo-response.</title>
        <authorList>
            <person name="Becker E.A."/>
            <person name="Seitzer P.M."/>
            <person name="Tritt A."/>
            <person name="Larsen D."/>
            <person name="Krusor M."/>
            <person name="Yao A.I."/>
            <person name="Wu D."/>
            <person name="Madern D."/>
            <person name="Eisen J.A."/>
            <person name="Darling A.E."/>
            <person name="Facciotti M.T."/>
        </authorList>
    </citation>
    <scope>NUCLEOTIDE SEQUENCE [LARGE SCALE GENOMIC DNA]</scope>
    <source>
        <strain evidence="2 3">DSM 8989</strain>
    </source>
</reference>
<feature type="transmembrane region" description="Helical" evidence="1">
    <location>
        <begin position="61"/>
        <end position="81"/>
    </location>
</feature>
<keyword evidence="1" id="KW-0812">Transmembrane</keyword>
<dbReference type="PANTHER" id="PTHR10790:SF51">
    <property type="entry name" value="TETRATRICOPEPTIDE REPEAT PROTEIN"/>
    <property type="match status" value="1"/>
</dbReference>
<sequence length="816" mass="86052">MEYGLVVVWWVAVVGLALFGLPVAAWLCSTLPGRGAGFSLGIALTIVTLVAFWVGHLALGWVALGAGLVALAVAAVLAVRAGVAIDRRAATEALVVFTVVYLGVLVVRSVEPGITPGGEKFLDFGLVASLYRAPQLPPEDFWFAGESLIYYYGGHFLASLLTRLTGTHPWFGFNLSMAVFFGTLAAGAYELAGSIAASRSGDDSIGSQSASHGSAGPDSAITADSVTTADSAVDSRSTGGRVTTGLYDRRERVIAGVTAVFFTVCASNPSTAIRLLVRRLPAAIRDEAATAFAAAHSQLVTEWVLEPIPQGYNYKVASRIIPLTYDPFPLFGIVRGDIRPYLLSTPFLLVVAGLCYAYYRTPATAVRRRRAVVFGAIPIVGGFMAVVNTWSFPTVLGLLWLSLTFADAELRSLLPAITATAVDRFVGNPGSDTSRSMVRGTLARTIGATGITVGAGVIGVLVALPFLLGPVGSRPSTPIVVLEAAARSSLGSLLLVHGAFLAVLVATSFAWLRGRVATSVVTAGLLAFLVLVAVAPAPLAPFALFGPLLAVGWYALATDRDVGYEGVLVVAGLGLVLFAELVYVREGGGSRFNTVVKTYMPTWILWASATGVLLPRLVRGRGEWSWSRRRQQVGAVLAALLVISTAVYGGVALKGHFDDPDTGGSTLDGLAAAEENIPNQVAAIRWLDDRSGRPTIVAAPGIAVYDWSASPASSLTGFPTIAGVSHEIQYRSREAYVDRVRAVNTVYLGSDGWRAELLSRHDVEYVYVGPAERDRYGDIRPFDGLPGVTVAFSADDVTIYAVNGSRLPESDRNVSG</sequence>
<organism evidence="2 3">
    <name type="scientific">Halococcus salifodinae DSM 8989</name>
    <dbReference type="NCBI Taxonomy" id="1227456"/>
    <lineage>
        <taxon>Archaea</taxon>
        <taxon>Methanobacteriati</taxon>
        <taxon>Methanobacteriota</taxon>
        <taxon>Stenosarchaea group</taxon>
        <taxon>Halobacteria</taxon>
        <taxon>Halobacteriales</taxon>
        <taxon>Halococcaceae</taxon>
        <taxon>Halococcus</taxon>
    </lineage>
</organism>
<feature type="transmembrane region" description="Helical" evidence="1">
    <location>
        <begin position="371"/>
        <end position="392"/>
    </location>
</feature>
<dbReference type="RefSeq" id="WP_005039122.1">
    <property type="nucleotide sequence ID" value="NZ_AOME01000013.1"/>
</dbReference>
<proteinExistence type="predicted"/>
<dbReference type="OrthoDB" id="313199at2157"/>
<protein>
    <recommendedName>
        <fullName evidence="4">Chlor_Arch_YYY domain-containing protein</fullName>
    </recommendedName>
</protein>
<keyword evidence="3" id="KW-1185">Reference proteome</keyword>
<dbReference type="NCBIfam" id="TIGR03662">
    <property type="entry name" value="Chlor_Arch_YYY"/>
    <property type="match status" value="1"/>
</dbReference>
<keyword evidence="1" id="KW-0472">Membrane</keyword>
<feature type="transmembrane region" description="Helical" evidence="1">
    <location>
        <begin position="634"/>
        <end position="653"/>
    </location>
</feature>
<feature type="transmembrane region" description="Helical" evidence="1">
    <location>
        <begin position="596"/>
        <end position="614"/>
    </location>
</feature>
<accession>M0NE85</accession>
<feature type="transmembrane region" description="Helical" evidence="1">
    <location>
        <begin position="93"/>
        <end position="110"/>
    </location>
</feature>
<dbReference type="EMBL" id="AOME01000013">
    <property type="protein sequence ID" value="EMA55399.1"/>
    <property type="molecule type" value="Genomic_DNA"/>
</dbReference>
<dbReference type="Proteomes" id="UP000011625">
    <property type="component" value="Unassembled WGS sequence"/>
</dbReference>
<dbReference type="PATRIC" id="fig|1227456.3.peg.314"/>
<feature type="transmembrane region" description="Helical" evidence="1">
    <location>
        <begin position="35"/>
        <end position="55"/>
    </location>
</feature>
<feature type="transmembrane region" description="Helical" evidence="1">
    <location>
        <begin position="170"/>
        <end position="189"/>
    </location>
</feature>
<dbReference type="PANTHER" id="PTHR10790">
    <property type="entry name" value="TPR-DOMAIN CONTAINING PROTEIN"/>
    <property type="match status" value="1"/>
</dbReference>
<feature type="transmembrane region" description="Helical" evidence="1">
    <location>
        <begin position="562"/>
        <end position="584"/>
    </location>
</feature>
<feature type="transmembrane region" description="Helical" evidence="1">
    <location>
        <begin position="338"/>
        <end position="359"/>
    </location>
</feature>
<feature type="transmembrane region" description="Helical" evidence="1">
    <location>
        <begin position="442"/>
        <end position="468"/>
    </location>
</feature>
<feature type="transmembrane region" description="Helical" evidence="1">
    <location>
        <begin position="488"/>
        <end position="512"/>
    </location>
</feature>
<evidence type="ECO:0000313" key="2">
    <source>
        <dbReference type="EMBL" id="EMA55399.1"/>
    </source>
</evidence>
<evidence type="ECO:0008006" key="4">
    <source>
        <dbReference type="Google" id="ProtNLM"/>
    </source>
</evidence>
<feature type="transmembrane region" description="Helical" evidence="1">
    <location>
        <begin position="524"/>
        <end position="556"/>
    </location>
</feature>
<gene>
    <name evidence="2" type="ORF">C450_01494</name>
</gene>